<keyword evidence="6" id="KW-1185">Reference proteome</keyword>
<reference evidence="5 6" key="1">
    <citation type="submission" date="2014-02" db="EMBL/GenBank/DDBJ databases">
        <title>The genome sequence of Colletotrichum salicis CBS 607.94.</title>
        <authorList>
            <person name="Baroncelli R."/>
            <person name="Thon M.R."/>
        </authorList>
    </citation>
    <scope>NUCLEOTIDE SEQUENCE [LARGE SCALE GENOMIC DNA]</scope>
    <source>
        <strain evidence="5 6">CBS 607.94</strain>
    </source>
</reference>
<dbReference type="SUPFAM" id="SSF53901">
    <property type="entry name" value="Thiolase-like"/>
    <property type="match status" value="1"/>
</dbReference>
<evidence type="ECO:0000256" key="2">
    <source>
        <dbReference type="ARBA" id="ARBA00022553"/>
    </source>
</evidence>
<accession>A0A135U6P8</accession>
<dbReference type="Pfam" id="PF00109">
    <property type="entry name" value="ketoacyl-synt"/>
    <property type="match status" value="1"/>
</dbReference>
<dbReference type="PANTHER" id="PTHR43775">
    <property type="entry name" value="FATTY ACID SYNTHASE"/>
    <property type="match status" value="1"/>
</dbReference>
<dbReference type="InterPro" id="IPR014030">
    <property type="entry name" value="Ketoacyl_synth_N"/>
</dbReference>
<evidence type="ECO:0000313" key="6">
    <source>
        <dbReference type="Proteomes" id="UP000070121"/>
    </source>
</evidence>
<organism evidence="5 6">
    <name type="scientific">Colletotrichum salicis</name>
    <dbReference type="NCBI Taxonomy" id="1209931"/>
    <lineage>
        <taxon>Eukaryota</taxon>
        <taxon>Fungi</taxon>
        <taxon>Dikarya</taxon>
        <taxon>Ascomycota</taxon>
        <taxon>Pezizomycotina</taxon>
        <taxon>Sordariomycetes</taxon>
        <taxon>Hypocreomycetidae</taxon>
        <taxon>Glomerellales</taxon>
        <taxon>Glomerellaceae</taxon>
        <taxon>Colletotrichum</taxon>
        <taxon>Colletotrichum acutatum species complex</taxon>
    </lineage>
</organism>
<dbReference type="OrthoDB" id="4845845at2759"/>
<dbReference type="EMBL" id="JFFI01001674">
    <property type="protein sequence ID" value="KXH56088.1"/>
    <property type="molecule type" value="Genomic_DNA"/>
</dbReference>
<dbReference type="Proteomes" id="UP000070121">
    <property type="component" value="Unassembled WGS sequence"/>
</dbReference>
<evidence type="ECO:0000313" key="5">
    <source>
        <dbReference type="EMBL" id="KXH56088.1"/>
    </source>
</evidence>
<protein>
    <submittedName>
        <fullName evidence="5">Lovastatin nonaketide synthase</fullName>
    </submittedName>
</protein>
<evidence type="ECO:0000256" key="1">
    <source>
        <dbReference type="ARBA" id="ARBA00022450"/>
    </source>
</evidence>
<dbReference type="PANTHER" id="PTHR43775:SF20">
    <property type="entry name" value="HYBRID PKS-NRPS SYNTHETASE APDA"/>
    <property type="match status" value="1"/>
</dbReference>
<dbReference type="GO" id="GO:0006633">
    <property type="term" value="P:fatty acid biosynthetic process"/>
    <property type="evidence" value="ECO:0007669"/>
    <property type="project" value="TreeGrafter"/>
</dbReference>
<gene>
    <name evidence="5" type="ORF">CSAL01_10629</name>
</gene>
<dbReference type="InterPro" id="IPR016039">
    <property type="entry name" value="Thiolase-like"/>
</dbReference>
<dbReference type="Gene3D" id="3.40.47.10">
    <property type="match status" value="1"/>
</dbReference>
<evidence type="ECO:0000259" key="4">
    <source>
        <dbReference type="Pfam" id="PF00109"/>
    </source>
</evidence>
<keyword evidence="2" id="KW-0597">Phosphoprotein</keyword>
<keyword evidence="3" id="KW-0808">Transferase</keyword>
<name>A0A135U6P8_9PEZI</name>
<dbReference type="AlphaFoldDB" id="A0A135U6P8"/>
<dbReference type="GO" id="GO:0044550">
    <property type="term" value="P:secondary metabolite biosynthetic process"/>
    <property type="evidence" value="ECO:0007669"/>
    <property type="project" value="TreeGrafter"/>
</dbReference>
<keyword evidence="1" id="KW-0596">Phosphopantetheine</keyword>
<evidence type="ECO:0000256" key="3">
    <source>
        <dbReference type="ARBA" id="ARBA00022679"/>
    </source>
</evidence>
<sequence length="101" mass="11418">MSGKTKSNVGGREPIAVVGSGFRFPGSSDNPSKLWELLLKPHDLRSRIPENRFNADSFYHPNSSHHGTTDVRESYFLKEDHRHFDAAFFNIKPVEAHAIDP</sequence>
<feature type="domain" description="Beta-ketoacyl synthase-like N-terminal" evidence="4">
    <location>
        <begin position="13"/>
        <end position="101"/>
    </location>
</feature>
<comment type="caution">
    <text evidence="5">The sequence shown here is derived from an EMBL/GenBank/DDBJ whole genome shotgun (WGS) entry which is preliminary data.</text>
</comment>
<dbReference type="STRING" id="1209931.A0A135U6P8"/>
<proteinExistence type="predicted"/>
<dbReference type="GO" id="GO:0004312">
    <property type="term" value="F:fatty acid synthase activity"/>
    <property type="evidence" value="ECO:0007669"/>
    <property type="project" value="TreeGrafter"/>
</dbReference>
<dbReference type="InterPro" id="IPR050091">
    <property type="entry name" value="PKS_NRPS_Biosynth_Enz"/>
</dbReference>